<dbReference type="AlphaFoldDB" id="A0A848QGB5"/>
<dbReference type="PANTHER" id="PTHR31760:SF0">
    <property type="entry name" value="S-ADENOSYL-L-METHIONINE-DEPENDENT METHYLTRANSFERASES SUPERFAMILY PROTEIN"/>
    <property type="match status" value="1"/>
</dbReference>
<dbReference type="EC" id="2.1.1.170" evidence="6"/>
<dbReference type="RefSeq" id="WP_170013413.1">
    <property type="nucleotide sequence ID" value="NZ_JABCRE010000003.1"/>
</dbReference>
<dbReference type="PANTHER" id="PTHR31760">
    <property type="entry name" value="S-ADENOSYL-L-METHIONINE-DEPENDENT METHYLTRANSFERASES SUPERFAMILY PROTEIN"/>
    <property type="match status" value="1"/>
</dbReference>
<keyword evidence="2 6" id="KW-0698">rRNA processing</keyword>
<dbReference type="InterPro" id="IPR029063">
    <property type="entry name" value="SAM-dependent_MTases_sf"/>
</dbReference>
<keyword evidence="4 6" id="KW-0808">Transferase</keyword>
<dbReference type="Proteomes" id="UP000561181">
    <property type="component" value="Unassembled WGS sequence"/>
</dbReference>
<evidence type="ECO:0000313" key="7">
    <source>
        <dbReference type="EMBL" id="NMW32651.1"/>
    </source>
</evidence>
<organism evidence="7 8">
    <name type="scientific">Pontixanthobacter rizhaonensis</name>
    <dbReference type="NCBI Taxonomy" id="2730337"/>
    <lineage>
        <taxon>Bacteria</taxon>
        <taxon>Pseudomonadati</taxon>
        <taxon>Pseudomonadota</taxon>
        <taxon>Alphaproteobacteria</taxon>
        <taxon>Sphingomonadales</taxon>
        <taxon>Erythrobacteraceae</taxon>
        <taxon>Pontixanthobacter</taxon>
    </lineage>
</organism>
<evidence type="ECO:0000256" key="6">
    <source>
        <dbReference type="HAMAP-Rule" id="MF_00074"/>
    </source>
</evidence>
<feature type="binding site" evidence="6">
    <location>
        <position position="144"/>
    </location>
    <ligand>
        <name>S-adenosyl-L-methionine</name>
        <dbReference type="ChEBI" id="CHEBI:59789"/>
    </ligand>
</feature>
<feature type="binding site" evidence="6">
    <location>
        <position position="79"/>
    </location>
    <ligand>
        <name>S-adenosyl-L-methionine</name>
        <dbReference type="ChEBI" id="CHEBI:59789"/>
    </ligand>
</feature>
<dbReference type="HAMAP" id="MF_00074">
    <property type="entry name" value="16SrRNA_methyltr_G"/>
    <property type="match status" value="1"/>
</dbReference>
<proteinExistence type="inferred from homology"/>
<dbReference type="NCBIfam" id="TIGR00138">
    <property type="entry name" value="rsmG_gidB"/>
    <property type="match status" value="1"/>
</dbReference>
<evidence type="ECO:0000256" key="5">
    <source>
        <dbReference type="ARBA" id="ARBA00022691"/>
    </source>
</evidence>
<keyword evidence="1 6" id="KW-0963">Cytoplasm</keyword>
<name>A0A848QGB5_9SPHN</name>
<dbReference type="GO" id="GO:0070043">
    <property type="term" value="F:rRNA (guanine-N7-)-methyltransferase activity"/>
    <property type="evidence" value="ECO:0007669"/>
    <property type="project" value="UniProtKB-UniRule"/>
</dbReference>
<accession>A0A848QGB5</accession>
<feature type="binding site" evidence="6">
    <location>
        <begin position="130"/>
        <end position="131"/>
    </location>
    <ligand>
        <name>S-adenosyl-L-methionine</name>
        <dbReference type="ChEBI" id="CHEBI:59789"/>
    </ligand>
</feature>
<evidence type="ECO:0000256" key="3">
    <source>
        <dbReference type="ARBA" id="ARBA00022603"/>
    </source>
</evidence>
<protein>
    <recommendedName>
        <fullName evidence="6">Ribosomal RNA small subunit methyltransferase G</fullName>
        <ecNumber evidence="6">2.1.1.170</ecNumber>
    </recommendedName>
    <alternativeName>
        <fullName evidence="6">16S rRNA 7-methylguanosine methyltransferase</fullName>
        <shortName evidence="6">16S rRNA m7G methyltransferase</shortName>
    </alternativeName>
</protein>
<dbReference type="EMBL" id="JABCRE010000003">
    <property type="protein sequence ID" value="NMW32651.1"/>
    <property type="molecule type" value="Genomic_DNA"/>
</dbReference>
<gene>
    <name evidence="6 7" type="primary">rsmG</name>
    <name evidence="7" type="ORF">HKD42_11310</name>
</gene>
<evidence type="ECO:0000313" key="8">
    <source>
        <dbReference type="Proteomes" id="UP000561181"/>
    </source>
</evidence>
<comment type="catalytic activity">
    <reaction evidence="6">
        <text>guanosine(527) in 16S rRNA + S-adenosyl-L-methionine = N(7)-methylguanosine(527) in 16S rRNA + S-adenosyl-L-homocysteine</text>
        <dbReference type="Rhea" id="RHEA:42732"/>
        <dbReference type="Rhea" id="RHEA-COMP:10209"/>
        <dbReference type="Rhea" id="RHEA-COMP:10210"/>
        <dbReference type="ChEBI" id="CHEBI:57856"/>
        <dbReference type="ChEBI" id="CHEBI:59789"/>
        <dbReference type="ChEBI" id="CHEBI:74269"/>
        <dbReference type="ChEBI" id="CHEBI:74480"/>
        <dbReference type="EC" id="2.1.1.170"/>
    </reaction>
</comment>
<evidence type="ECO:0000256" key="1">
    <source>
        <dbReference type="ARBA" id="ARBA00022490"/>
    </source>
</evidence>
<keyword evidence="3 6" id="KW-0489">Methyltransferase</keyword>
<reference evidence="7 8" key="1">
    <citation type="submission" date="2020-04" db="EMBL/GenBank/DDBJ databases">
        <authorList>
            <person name="Liu A."/>
        </authorList>
    </citation>
    <scope>NUCLEOTIDE SEQUENCE [LARGE SCALE GENOMIC DNA]</scope>
    <source>
        <strain evidence="7 8">RZ02</strain>
    </source>
</reference>
<dbReference type="GO" id="GO:0005829">
    <property type="term" value="C:cytosol"/>
    <property type="evidence" value="ECO:0007669"/>
    <property type="project" value="TreeGrafter"/>
</dbReference>
<evidence type="ECO:0000256" key="2">
    <source>
        <dbReference type="ARBA" id="ARBA00022552"/>
    </source>
</evidence>
<comment type="caution">
    <text evidence="7">The sequence shown here is derived from an EMBL/GenBank/DDBJ whole genome shotgun (WGS) entry which is preliminary data.</text>
</comment>
<keyword evidence="5 6" id="KW-0949">S-adenosyl-L-methionine</keyword>
<keyword evidence="8" id="KW-1185">Reference proteome</keyword>
<dbReference type="Gene3D" id="3.40.50.150">
    <property type="entry name" value="Vaccinia Virus protein VP39"/>
    <property type="match status" value="1"/>
</dbReference>
<comment type="caution">
    <text evidence="6">Lacks conserved residue(s) required for the propagation of feature annotation.</text>
</comment>
<feature type="binding site" evidence="6">
    <location>
        <position position="84"/>
    </location>
    <ligand>
        <name>S-adenosyl-L-methionine</name>
        <dbReference type="ChEBI" id="CHEBI:59789"/>
    </ligand>
</feature>
<comment type="subcellular location">
    <subcellularLocation>
        <location evidence="6">Cytoplasm</location>
    </subcellularLocation>
</comment>
<comment type="similarity">
    <text evidence="6">Belongs to the methyltransferase superfamily. RNA methyltransferase RsmG family.</text>
</comment>
<evidence type="ECO:0000256" key="4">
    <source>
        <dbReference type="ARBA" id="ARBA00022679"/>
    </source>
</evidence>
<sequence>MNISRVRDEQSARSFVKNLSSAEAVEKLDLFLAALREENTRQNLVAKPTLEIAWQRHLADSAQLLTHVSRETGMWMDLGTGAGLPGLVIAIMRPDRPVMLVESRRRRIDWLERMVDELDLFKCEVAGTRLENVETVPAAVISARAFAPLRSILDLSARFSTAQTVFVLPKGRSAAQELEESSRKVRQMFHVEQSVTDDDAGILVGKLAKGLRKAT</sequence>
<dbReference type="InterPro" id="IPR003682">
    <property type="entry name" value="rRNA_ssu_MeTfrase_G"/>
</dbReference>
<dbReference type="Pfam" id="PF02527">
    <property type="entry name" value="GidB"/>
    <property type="match status" value="1"/>
</dbReference>
<dbReference type="SUPFAM" id="SSF53335">
    <property type="entry name" value="S-adenosyl-L-methionine-dependent methyltransferases"/>
    <property type="match status" value="1"/>
</dbReference>
<comment type="function">
    <text evidence="6">Specifically methylates the N7 position of guanine in position 527 of 16S rRNA.</text>
</comment>